<evidence type="ECO:0000313" key="15">
    <source>
        <dbReference type="Proteomes" id="UP000007431"/>
    </source>
</evidence>
<keyword evidence="9" id="KW-0106">Calcium</keyword>
<evidence type="ECO:0000256" key="7">
    <source>
        <dbReference type="ARBA" id="ARBA00022729"/>
    </source>
</evidence>
<dbReference type="Pfam" id="PF06682">
    <property type="entry name" value="SARAF"/>
    <property type="match status" value="1"/>
</dbReference>
<dbReference type="InParanoid" id="D8Q438"/>
<proteinExistence type="inferred from homology"/>
<dbReference type="InterPro" id="IPR009567">
    <property type="entry name" value="SARAF"/>
</dbReference>
<evidence type="ECO:0000256" key="13">
    <source>
        <dbReference type="ARBA" id="ARBA00031116"/>
    </source>
</evidence>
<accession>D8Q438</accession>
<keyword evidence="10" id="KW-1133">Transmembrane helix</keyword>
<evidence type="ECO:0000313" key="14">
    <source>
        <dbReference type="EMBL" id="EFI96730.1"/>
    </source>
</evidence>
<reference evidence="14 15" key="1">
    <citation type="journal article" date="2010" name="Nat. Biotechnol.">
        <title>Genome sequence of the model mushroom Schizophyllum commune.</title>
        <authorList>
            <person name="Ohm R.A."/>
            <person name="de Jong J.F."/>
            <person name="Lugones L.G."/>
            <person name="Aerts A."/>
            <person name="Kothe E."/>
            <person name="Stajich J.E."/>
            <person name="de Vries R.P."/>
            <person name="Record E."/>
            <person name="Levasseur A."/>
            <person name="Baker S.E."/>
            <person name="Bartholomew K.A."/>
            <person name="Coutinho P.M."/>
            <person name="Erdmann S."/>
            <person name="Fowler T.J."/>
            <person name="Gathman A.C."/>
            <person name="Lombard V."/>
            <person name="Henrissat B."/>
            <person name="Knabe N."/>
            <person name="Kuees U."/>
            <person name="Lilly W.W."/>
            <person name="Lindquist E."/>
            <person name="Lucas S."/>
            <person name="Magnuson J.K."/>
            <person name="Piumi F."/>
            <person name="Raudaskoski M."/>
            <person name="Salamov A."/>
            <person name="Schmutz J."/>
            <person name="Schwarze F.W.M.R."/>
            <person name="vanKuyk P.A."/>
            <person name="Horton J.S."/>
            <person name="Grigoriev I.V."/>
            <person name="Woesten H.A.B."/>
        </authorList>
    </citation>
    <scope>NUCLEOTIDE SEQUENCE [LARGE SCALE GENOMIC DNA]</scope>
    <source>
        <strain evidence="15">H4-8 / FGSC 9210</strain>
    </source>
</reference>
<gene>
    <name evidence="14" type="ORF">SCHCODRAFT_67811</name>
</gene>
<dbReference type="eggNOG" id="ENOG502QT6Y">
    <property type="taxonomic scope" value="Eukaryota"/>
</dbReference>
<evidence type="ECO:0000256" key="11">
    <source>
        <dbReference type="ARBA" id="ARBA00023065"/>
    </source>
</evidence>
<comment type="similarity">
    <text evidence="2">Belongs to the SARAF family.</text>
</comment>
<dbReference type="AlphaFoldDB" id="D8Q438"/>
<keyword evidence="11" id="KW-0406">Ion transport</keyword>
<evidence type="ECO:0000256" key="8">
    <source>
        <dbReference type="ARBA" id="ARBA00022824"/>
    </source>
</evidence>
<dbReference type="HOGENOM" id="CLU_1696506_0_0_1"/>
<evidence type="ECO:0000256" key="1">
    <source>
        <dbReference type="ARBA" id="ARBA00004115"/>
    </source>
</evidence>
<dbReference type="PANTHER" id="PTHR15929:SF0">
    <property type="entry name" value="STORE-OPERATED CALCIUM ENTRY-ASSOCIATED REGULATORY FACTOR"/>
    <property type="match status" value="1"/>
</dbReference>
<keyword evidence="12" id="KW-0472">Membrane</keyword>
<keyword evidence="6" id="KW-0812">Transmembrane</keyword>
<organism evidence="15">
    <name type="scientific">Schizophyllum commune (strain H4-8 / FGSC 9210)</name>
    <name type="common">Split gill fungus</name>
    <dbReference type="NCBI Taxonomy" id="578458"/>
    <lineage>
        <taxon>Eukaryota</taxon>
        <taxon>Fungi</taxon>
        <taxon>Dikarya</taxon>
        <taxon>Basidiomycota</taxon>
        <taxon>Agaricomycotina</taxon>
        <taxon>Agaricomycetes</taxon>
        <taxon>Agaricomycetidae</taxon>
        <taxon>Agaricales</taxon>
        <taxon>Schizophyllaceae</taxon>
        <taxon>Schizophyllum</taxon>
    </lineage>
</organism>
<sequence>MARDRILLEKIPALTFYAGEDTVARRSDPIPQLTCIGKPCKIYQPEVVRCTNTGGTGTEVEWKCKADLPEALRFGRVEVSCEGYSRPGDPYVLKGSCGLQYKLVQVPGALRNEDEGWADSWNTFSECAYIHLYPFLFFSSLTFRPYSHRRPHHSL</sequence>
<evidence type="ECO:0000256" key="4">
    <source>
        <dbReference type="ARBA" id="ARBA00022448"/>
    </source>
</evidence>
<dbReference type="KEGG" id="scm:SCHCO_02627095"/>
<dbReference type="GO" id="GO:0005789">
    <property type="term" value="C:endoplasmic reticulum membrane"/>
    <property type="evidence" value="ECO:0007669"/>
    <property type="project" value="UniProtKB-SubCell"/>
</dbReference>
<dbReference type="VEuPathDB" id="FungiDB:SCHCODRAFT_02627095"/>
<dbReference type="PANTHER" id="PTHR15929">
    <property type="entry name" value="STORE-OPERATED CALCIUM ENTRY-ASSOCIATED REGULATORY FACTOR"/>
    <property type="match status" value="1"/>
</dbReference>
<dbReference type="STRING" id="578458.D8Q438"/>
<dbReference type="RefSeq" id="XP_003031633.1">
    <property type="nucleotide sequence ID" value="XM_003031587.1"/>
</dbReference>
<keyword evidence="7" id="KW-0732">Signal</keyword>
<keyword evidence="8" id="KW-0256">Endoplasmic reticulum</keyword>
<dbReference type="Proteomes" id="UP000007431">
    <property type="component" value="Unassembled WGS sequence"/>
</dbReference>
<keyword evidence="5" id="KW-0109">Calcium transport</keyword>
<keyword evidence="15" id="KW-1185">Reference proteome</keyword>
<evidence type="ECO:0000256" key="2">
    <source>
        <dbReference type="ARBA" id="ARBA00006833"/>
    </source>
</evidence>
<protein>
    <recommendedName>
        <fullName evidence="3">Store-operated calcium entry-associated regulatory factor</fullName>
    </recommendedName>
    <alternativeName>
        <fullName evidence="13">Transmembrane protein 66</fullName>
    </alternativeName>
</protein>
<evidence type="ECO:0000256" key="9">
    <source>
        <dbReference type="ARBA" id="ARBA00022837"/>
    </source>
</evidence>
<evidence type="ECO:0000256" key="6">
    <source>
        <dbReference type="ARBA" id="ARBA00022692"/>
    </source>
</evidence>
<evidence type="ECO:0000256" key="12">
    <source>
        <dbReference type="ARBA" id="ARBA00023136"/>
    </source>
</evidence>
<evidence type="ECO:0000256" key="3">
    <source>
        <dbReference type="ARBA" id="ARBA00016584"/>
    </source>
</evidence>
<dbReference type="GeneID" id="9596151"/>
<keyword evidence="4" id="KW-0813">Transport</keyword>
<dbReference type="GO" id="GO:0006816">
    <property type="term" value="P:calcium ion transport"/>
    <property type="evidence" value="ECO:0007669"/>
    <property type="project" value="UniProtKB-KW"/>
</dbReference>
<evidence type="ECO:0000256" key="10">
    <source>
        <dbReference type="ARBA" id="ARBA00022989"/>
    </source>
</evidence>
<dbReference type="GO" id="GO:2001256">
    <property type="term" value="P:regulation of store-operated calcium entry"/>
    <property type="evidence" value="ECO:0007669"/>
    <property type="project" value="InterPro"/>
</dbReference>
<dbReference type="OrthoDB" id="20303at2759"/>
<name>D8Q438_SCHCM</name>
<dbReference type="OMA" id="EWECHAN"/>
<evidence type="ECO:0000256" key="5">
    <source>
        <dbReference type="ARBA" id="ARBA00022568"/>
    </source>
</evidence>
<comment type="subcellular location">
    <subcellularLocation>
        <location evidence="1">Endoplasmic reticulum membrane</location>
        <topology evidence="1">Single-pass type I membrane protein</topology>
    </subcellularLocation>
</comment>
<dbReference type="EMBL" id="GL377306">
    <property type="protein sequence ID" value="EFI96730.1"/>
    <property type="molecule type" value="Genomic_DNA"/>
</dbReference>